<comment type="caution">
    <text evidence="1">The sequence shown here is derived from an EMBL/GenBank/DDBJ whole genome shotgun (WGS) entry which is preliminary data.</text>
</comment>
<dbReference type="AlphaFoldDB" id="A0AAE0UE35"/>
<protein>
    <submittedName>
        <fullName evidence="1">Uncharacterized protein</fullName>
    </submittedName>
</protein>
<accession>A0AAE0UE35</accession>
<dbReference type="EMBL" id="JAUTDP010000003">
    <property type="protein sequence ID" value="KAK3400836.1"/>
    <property type="molecule type" value="Genomic_DNA"/>
</dbReference>
<evidence type="ECO:0000313" key="2">
    <source>
        <dbReference type="Proteomes" id="UP001281003"/>
    </source>
</evidence>
<evidence type="ECO:0000313" key="1">
    <source>
        <dbReference type="EMBL" id="KAK3400836.1"/>
    </source>
</evidence>
<gene>
    <name evidence="1" type="ORF">B0T20DRAFT_476949</name>
</gene>
<reference evidence="1" key="1">
    <citation type="journal article" date="2023" name="Mol. Phylogenet. Evol.">
        <title>Genome-scale phylogeny and comparative genomics of the fungal order Sordariales.</title>
        <authorList>
            <person name="Hensen N."/>
            <person name="Bonometti L."/>
            <person name="Westerberg I."/>
            <person name="Brannstrom I.O."/>
            <person name="Guillou S."/>
            <person name="Cros-Aarteil S."/>
            <person name="Calhoun S."/>
            <person name="Haridas S."/>
            <person name="Kuo A."/>
            <person name="Mondo S."/>
            <person name="Pangilinan J."/>
            <person name="Riley R."/>
            <person name="LaButti K."/>
            <person name="Andreopoulos B."/>
            <person name="Lipzen A."/>
            <person name="Chen C."/>
            <person name="Yan M."/>
            <person name="Daum C."/>
            <person name="Ng V."/>
            <person name="Clum A."/>
            <person name="Steindorff A."/>
            <person name="Ohm R.A."/>
            <person name="Martin F."/>
            <person name="Silar P."/>
            <person name="Natvig D.O."/>
            <person name="Lalanne C."/>
            <person name="Gautier V."/>
            <person name="Ament-Velasquez S.L."/>
            <person name="Kruys A."/>
            <person name="Hutchinson M.I."/>
            <person name="Powell A.J."/>
            <person name="Barry K."/>
            <person name="Miller A.N."/>
            <person name="Grigoriev I.V."/>
            <person name="Debuchy R."/>
            <person name="Gladieux P."/>
            <person name="Hiltunen Thoren M."/>
            <person name="Johannesson H."/>
        </authorList>
    </citation>
    <scope>NUCLEOTIDE SEQUENCE</scope>
    <source>
        <strain evidence="1">FGSC 1904</strain>
    </source>
</reference>
<keyword evidence="2" id="KW-1185">Reference proteome</keyword>
<dbReference type="Proteomes" id="UP001281003">
    <property type="component" value="Unassembled WGS sequence"/>
</dbReference>
<proteinExistence type="predicted"/>
<organism evidence="1 2">
    <name type="scientific">Sordaria brevicollis</name>
    <dbReference type="NCBI Taxonomy" id="83679"/>
    <lineage>
        <taxon>Eukaryota</taxon>
        <taxon>Fungi</taxon>
        <taxon>Dikarya</taxon>
        <taxon>Ascomycota</taxon>
        <taxon>Pezizomycotina</taxon>
        <taxon>Sordariomycetes</taxon>
        <taxon>Sordariomycetidae</taxon>
        <taxon>Sordariales</taxon>
        <taxon>Sordariaceae</taxon>
        <taxon>Sordaria</taxon>
    </lineage>
</organism>
<name>A0AAE0UE35_SORBR</name>
<sequence length="227" mass="26163">MSSSIYRPQYPEYNPEIHELPEKGITLDQALAHRLARLNSWPTTGGRRRKQLLTADDLELDNPNLWGSKDPKKKIRISWVTDPKDSRDPRYKDEHTAKLAVAATEVICQEEADRLGLTCVVIRQMAHNTRNVYANGRTVTIYNERSGRFENAQKPADTHFTVWMGHTRNELLLQGHIYVVSDPSQFGSIKKMNDPINQRKHVSEEDGERAVSEEYWSLTKDPLKLKQ</sequence>
<reference evidence="1" key="2">
    <citation type="submission" date="2023-07" db="EMBL/GenBank/DDBJ databases">
        <authorList>
            <consortium name="Lawrence Berkeley National Laboratory"/>
            <person name="Haridas S."/>
            <person name="Hensen N."/>
            <person name="Bonometti L."/>
            <person name="Westerberg I."/>
            <person name="Brannstrom I.O."/>
            <person name="Guillou S."/>
            <person name="Cros-Aarteil S."/>
            <person name="Calhoun S."/>
            <person name="Kuo A."/>
            <person name="Mondo S."/>
            <person name="Pangilinan J."/>
            <person name="Riley R."/>
            <person name="LaButti K."/>
            <person name="Andreopoulos B."/>
            <person name="Lipzen A."/>
            <person name="Chen C."/>
            <person name="Yanf M."/>
            <person name="Daum C."/>
            <person name="Ng V."/>
            <person name="Clum A."/>
            <person name="Steindorff A."/>
            <person name="Ohm R."/>
            <person name="Martin F."/>
            <person name="Silar P."/>
            <person name="Natvig D."/>
            <person name="Lalanne C."/>
            <person name="Gautier V."/>
            <person name="Ament-velasquez S.L."/>
            <person name="Kruys A."/>
            <person name="Hutchinson M.I."/>
            <person name="Powell A.J."/>
            <person name="Barry K."/>
            <person name="Miller A.N."/>
            <person name="Grigoriev I.V."/>
            <person name="Debuchy R."/>
            <person name="Gladieux P."/>
            <person name="Thoren M.H."/>
            <person name="Johannesson H."/>
        </authorList>
    </citation>
    <scope>NUCLEOTIDE SEQUENCE</scope>
    <source>
        <strain evidence="1">FGSC 1904</strain>
    </source>
</reference>